<dbReference type="EMBL" id="UATL01000001">
    <property type="protein sequence ID" value="SPY27592.1"/>
    <property type="molecule type" value="Genomic_DNA"/>
</dbReference>
<evidence type="ECO:0000256" key="12">
    <source>
        <dbReference type="SAM" id="MobiDB-lite"/>
    </source>
</evidence>
<dbReference type="GO" id="GO:0042597">
    <property type="term" value="C:periplasmic space"/>
    <property type="evidence" value="ECO:0007669"/>
    <property type="project" value="UniProtKB-SubCell"/>
</dbReference>
<comment type="similarity">
    <text evidence="3">In the N-terminal section; belongs to the FlgJ family.</text>
</comment>
<evidence type="ECO:0000256" key="5">
    <source>
        <dbReference type="ARBA" id="ARBA00013433"/>
    </source>
</evidence>
<feature type="domain" description="Mannosyl-glycoprotein endo-beta-N-acetylglucosamidase-like" evidence="13">
    <location>
        <begin position="166"/>
        <end position="329"/>
    </location>
</feature>
<keyword evidence="6" id="KW-0574">Periplasm</keyword>
<evidence type="ECO:0000259" key="13">
    <source>
        <dbReference type="SMART" id="SM00047"/>
    </source>
</evidence>
<dbReference type="Gene3D" id="1.10.530.10">
    <property type="match status" value="1"/>
</dbReference>
<comment type="similarity">
    <text evidence="4">In the C-terminal section; belongs to the glycosyl hydrolase 73 family.</text>
</comment>
<dbReference type="OrthoDB" id="289937at2"/>
<dbReference type="PANTHER" id="PTHR33308">
    <property type="entry name" value="PEPTIDOGLYCAN HYDROLASE FLGJ"/>
    <property type="match status" value="1"/>
</dbReference>
<dbReference type="Proteomes" id="UP000251647">
    <property type="component" value="Unassembled WGS sequence"/>
</dbReference>
<dbReference type="Gene3D" id="2.10.70.40">
    <property type="entry name" value="peptidoglycan hydrolase"/>
    <property type="match status" value="1"/>
</dbReference>
<keyword evidence="9 14" id="KW-0326">Glycosidase</keyword>
<dbReference type="Pfam" id="PF01832">
    <property type="entry name" value="Glucosaminidase"/>
    <property type="match status" value="1"/>
</dbReference>
<evidence type="ECO:0000256" key="7">
    <source>
        <dbReference type="ARBA" id="ARBA00022795"/>
    </source>
</evidence>
<dbReference type="InterPro" id="IPR013377">
    <property type="entry name" value="FlgJ"/>
</dbReference>
<accession>A0A2T3QQA2</accession>
<dbReference type="InterPro" id="IPR019301">
    <property type="entry name" value="Flagellar_prot_FlgJ_N"/>
</dbReference>
<proteinExistence type="inferred from homology"/>
<dbReference type="GO" id="GO:0004040">
    <property type="term" value="F:amidase activity"/>
    <property type="evidence" value="ECO:0007669"/>
    <property type="project" value="InterPro"/>
</dbReference>
<reference evidence="14 15" key="1">
    <citation type="submission" date="2018-06" db="EMBL/GenBank/DDBJ databases">
        <authorList>
            <consortium name="Pathogen Informatics"/>
            <person name="Doyle S."/>
        </authorList>
    </citation>
    <scope>NUCLEOTIDE SEQUENCE [LARGE SCALE GENOMIC DNA]</scope>
    <source>
        <strain evidence="14 15">NCTC11647</strain>
    </source>
</reference>
<comment type="subcellular location">
    <subcellularLocation>
        <location evidence="2">Periplasm</location>
    </subcellularLocation>
</comment>
<dbReference type="GO" id="GO:0071973">
    <property type="term" value="P:bacterial-type flagellum-dependent cell motility"/>
    <property type="evidence" value="ECO:0007669"/>
    <property type="project" value="TreeGrafter"/>
</dbReference>
<dbReference type="InterPro" id="IPR002901">
    <property type="entry name" value="MGlyc_endo_b_GlcNAc-like_dom"/>
</dbReference>
<evidence type="ECO:0000256" key="6">
    <source>
        <dbReference type="ARBA" id="ARBA00022764"/>
    </source>
</evidence>
<evidence type="ECO:0000256" key="4">
    <source>
        <dbReference type="ARBA" id="ARBA00007974"/>
    </source>
</evidence>
<feature type="region of interest" description="Disordered" evidence="12">
    <location>
        <begin position="148"/>
        <end position="183"/>
    </location>
</feature>
<evidence type="ECO:0000256" key="3">
    <source>
        <dbReference type="ARBA" id="ARBA00006880"/>
    </source>
</evidence>
<dbReference type="GO" id="GO:0071555">
    <property type="term" value="P:cell wall organization"/>
    <property type="evidence" value="ECO:0007669"/>
    <property type="project" value="UniProtKB-KW"/>
</dbReference>
<dbReference type="RefSeq" id="WP_005300483.1">
    <property type="nucleotide sequence ID" value="NZ_PYOG01000001.1"/>
</dbReference>
<dbReference type="NCBIfam" id="TIGR02541">
    <property type="entry name" value="flagell_FlgJ"/>
    <property type="match status" value="1"/>
</dbReference>
<evidence type="ECO:0000313" key="14">
    <source>
        <dbReference type="EMBL" id="SPY27592.1"/>
    </source>
</evidence>
<dbReference type="PANTHER" id="PTHR33308:SF9">
    <property type="entry name" value="PEPTIDOGLYCAN HYDROLASE FLGJ"/>
    <property type="match status" value="1"/>
</dbReference>
<dbReference type="SMART" id="SM00047">
    <property type="entry name" value="LYZ2"/>
    <property type="match status" value="1"/>
</dbReference>
<evidence type="ECO:0000256" key="1">
    <source>
        <dbReference type="ARBA" id="ARBA00002954"/>
    </source>
</evidence>
<comment type="function">
    <text evidence="1">Flagellum-specific muramidase which hydrolyzes the peptidoglycan layer to assemble the rod structure in the periplasmic space.</text>
</comment>
<keyword evidence="10" id="KW-0961">Cell wall biogenesis/degradation</keyword>
<dbReference type="InterPro" id="IPR051056">
    <property type="entry name" value="Glycosyl_Hydrolase_73"/>
</dbReference>
<dbReference type="AlphaFoldDB" id="A0A2T3QQA2"/>
<dbReference type="Pfam" id="PF10135">
    <property type="entry name" value="Rod-binding"/>
    <property type="match status" value="1"/>
</dbReference>
<sequence>MKQIEPGFINDLTNLDRLRAGIGKDKEGSLRQAAQQFESLFTQMLFKSMRNANSAFESDLMSSNNTKFFQQMRDEQMASELSTQGNLGLADMIVKQLGGESDNSLSGKTLPVDKFAVRPISQPSESYYLSADERAKLYQDKYDIEPKSAEQAKTAATPDGVGQLSDMTDRVKTQPEPGRFDSPEGFVAHMKPYAFKASRALGVDPAMLIAQAALETGWGKKVIQNAAGSSHNLFNIKADPRWGGNKVATRTLEYHNGIAVQENAAFRSYHSYQESFDDFVQFLKQNPRYGTALKHTTDPSRFVKEIHNAGYATDPNYSQKVLAVMNKVKTLW</sequence>
<keyword evidence="7" id="KW-1005">Bacterial flagellum biogenesis</keyword>
<dbReference type="GO" id="GO:0016798">
    <property type="term" value="F:hydrolase activity, acting on glycosyl bonds"/>
    <property type="evidence" value="ECO:0007669"/>
    <property type="project" value="UniProtKB-KW"/>
</dbReference>
<evidence type="ECO:0000313" key="15">
    <source>
        <dbReference type="Proteomes" id="UP000251647"/>
    </source>
</evidence>
<keyword evidence="8 14" id="KW-0378">Hydrolase</keyword>
<dbReference type="GO" id="GO:0044780">
    <property type="term" value="P:bacterial-type flagellum assembly"/>
    <property type="evidence" value="ECO:0007669"/>
    <property type="project" value="InterPro"/>
</dbReference>
<organism evidence="14 15">
    <name type="scientific">Photobacterium damselae</name>
    <dbReference type="NCBI Taxonomy" id="38293"/>
    <lineage>
        <taxon>Bacteria</taxon>
        <taxon>Pseudomonadati</taxon>
        <taxon>Pseudomonadota</taxon>
        <taxon>Gammaproteobacteria</taxon>
        <taxon>Vibrionales</taxon>
        <taxon>Vibrionaceae</taxon>
        <taxon>Photobacterium</taxon>
    </lineage>
</organism>
<name>A0A2T3QQA2_PHODM</name>
<evidence type="ECO:0000256" key="8">
    <source>
        <dbReference type="ARBA" id="ARBA00022801"/>
    </source>
</evidence>
<gene>
    <name evidence="14" type="primary">flgJ</name>
    <name evidence="14" type="ORF">NCTC11647_00649</name>
</gene>
<protein>
    <recommendedName>
        <fullName evidence="5">Peptidoglycan hydrolase FlgJ</fullName>
    </recommendedName>
    <alternativeName>
        <fullName evidence="11">Muramidase FlgJ</fullName>
    </alternativeName>
</protein>
<feature type="compositionally biased region" description="Basic and acidic residues" evidence="12">
    <location>
        <begin position="167"/>
        <end position="182"/>
    </location>
</feature>
<evidence type="ECO:0000256" key="2">
    <source>
        <dbReference type="ARBA" id="ARBA00004418"/>
    </source>
</evidence>
<evidence type="ECO:0000256" key="10">
    <source>
        <dbReference type="ARBA" id="ARBA00023316"/>
    </source>
</evidence>
<evidence type="ECO:0000256" key="11">
    <source>
        <dbReference type="ARBA" id="ARBA00030835"/>
    </source>
</evidence>
<dbReference type="PRINTS" id="PR01002">
    <property type="entry name" value="FLGFLGJ"/>
</dbReference>
<evidence type="ECO:0000256" key="9">
    <source>
        <dbReference type="ARBA" id="ARBA00023295"/>
    </source>
</evidence>